<proteinExistence type="predicted"/>
<reference evidence="1" key="1">
    <citation type="submission" date="2021-03" db="EMBL/GenBank/DDBJ databases">
        <authorList>
            <consortium name="DOE Joint Genome Institute"/>
            <person name="Ahrendt S."/>
            <person name="Looney B.P."/>
            <person name="Miyauchi S."/>
            <person name="Morin E."/>
            <person name="Drula E."/>
            <person name="Courty P.E."/>
            <person name="Chicoki N."/>
            <person name="Fauchery L."/>
            <person name="Kohler A."/>
            <person name="Kuo A."/>
            <person name="Labutti K."/>
            <person name="Pangilinan J."/>
            <person name="Lipzen A."/>
            <person name="Riley R."/>
            <person name="Andreopoulos W."/>
            <person name="He G."/>
            <person name="Johnson J."/>
            <person name="Barry K.W."/>
            <person name="Grigoriev I.V."/>
            <person name="Nagy L."/>
            <person name="Hibbett D."/>
            <person name="Henrissat B."/>
            <person name="Matheny P.B."/>
            <person name="Labbe J."/>
            <person name="Martin F."/>
        </authorList>
    </citation>
    <scope>NUCLEOTIDE SEQUENCE</scope>
    <source>
        <strain evidence="1">HHB10654</strain>
    </source>
</reference>
<reference evidence="1" key="2">
    <citation type="journal article" date="2022" name="New Phytol.">
        <title>Evolutionary transition to the ectomycorrhizal habit in the genomes of a hyperdiverse lineage of mushroom-forming fungi.</title>
        <authorList>
            <person name="Looney B."/>
            <person name="Miyauchi S."/>
            <person name="Morin E."/>
            <person name="Drula E."/>
            <person name="Courty P.E."/>
            <person name="Kohler A."/>
            <person name="Kuo A."/>
            <person name="LaButti K."/>
            <person name="Pangilinan J."/>
            <person name="Lipzen A."/>
            <person name="Riley R."/>
            <person name="Andreopoulos W."/>
            <person name="He G."/>
            <person name="Johnson J."/>
            <person name="Nolan M."/>
            <person name="Tritt A."/>
            <person name="Barry K.W."/>
            <person name="Grigoriev I.V."/>
            <person name="Nagy L.G."/>
            <person name="Hibbett D."/>
            <person name="Henrissat B."/>
            <person name="Matheny P.B."/>
            <person name="Labbe J."/>
            <person name="Martin F.M."/>
        </authorList>
    </citation>
    <scope>NUCLEOTIDE SEQUENCE</scope>
    <source>
        <strain evidence="1">HHB10654</strain>
    </source>
</reference>
<gene>
    <name evidence="1" type="ORF">BV25DRAFT_1917117</name>
</gene>
<protein>
    <submittedName>
        <fullName evidence="1">Uncharacterized protein</fullName>
    </submittedName>
</protein>
<evidence type="ECO:0000313" key="2">
    <source>
        <dbReference type="Proteomes" id="UP000814140"/>
    </source>
</evidence>
<dbReference type="EMBL" id="MU277214">
    <property type="protein sequence ID" value="KAI0061149.1"/>
    <property type="molecule type" value="Genomic_DNA"/>
</dbReference>
<dbReference type="Proteomes" id="UP000814140">
    <property type="component" value="Unassembled WGS sequence"/>
</dbReference>
<comment type="caution">
    <text evidence="1">The sequence shown here is derived from an EMBL/GenBank/DDBJ whole genome shotgun (WGS) entry which is preliminary data.</text>
</comment>
<keyword evidence="2" id="KW-1185">Reference proteome</keyword>
<name>A0ACB8SX28_9AGAM</name>
<sequence length="244" mass="27707">MDQYTPSHDIPPYLDAASDVEGQRLSENPNLVGSVAQEHQRMALLVKVTGYRLLTTAVGERVVPTTFDWVAGVAATVLLYWIGLFETVEPPVLTWLLHDDYGPWVLKLVRVVILSLHVTIYLTVPLLLIMNVFGVLTPFLLTPINNGDHSALAWIKFFAYLCLLPPISTYLSFWVVKRITSLFRKYAPPRVRHGIRRAVEMITLDLHRYRIPGSNWSSAWREFFPMFIGIASHTGDVRIHDAQA</sequence>
<accession>A0ACB8SX28</accession>
<organism evidence="1 2">
    <name type="scientific">Artomyces pyxidatus</name>
    <dbReference type="NCBI Taxonomy" id="48021"/>
    <lineage>
        <taxon>Eukaryota</taxon>
        <taxon>Fungi</taxon>
        <taxon>Dikarya</taxon>
        <taxon>Basidiomycota</taxon>
        <taxon>Agaricomycotina</taxon>
        <taxon>Agaricomycetes</taxon>
        <taxon>Russulales</taxon>
        <taxon>Auriscalpiaceae</taxon>
        <taxon>Artomyces</taxon>
    </lineage>
</organism>
<evidence type="ECO:0000313" key="1">
    <source>
        <dbReference type="EMBL" id="KAI0061149.1"/>
    </source>
</evidence>